<evidence type="ECO:0000313" key="10">
    <source>
        <dbReference type="Proteomes" id="UP001269081"/>
    </source>
</evidence>
<keyword evidence="4" id="KW-0472">Membrane</keyword>
<evidence type="ECO:0000256" key="3">
    <source>
        <dbReference type="ARBA" id="ARBA00022729"/>
    </source>
</evidence>
<name>A0ABU1Y9X5_9FLAO</name>
<evidence type="ECO:0000259" key="8">
    <source>
        <dbReference type="Pfam" id="PF14322"/>
    </source>
</evidence>
<evidence type="ECO:0000256" key="4">
    <source>
        <dbReference type="ARBA" id="ARBA00023136"/>
    </source>
</evidence>
<proteinExistence type="inferred from homology"/>
<gene>
    <name evidence="9" type="ORF">J2W48_002990</name>
</gene>
<dbReference type="RefSeq" id="WP_310282385.1">
    <property type="nucleotide sequence ID" value="NZ_JAVDWQ010000010.1"/>
</dbReference>
<dbReference type="InterPro" id="IPR033985">
    <property type="entry name" value="SusD-like_N"/>
</dbReference>
<sequence length="535" mass="60605">MKNSNKKYKIVLLSIFLSCAACTDLDETLYSDISAEKTQLTAEDLTNIIGPAFSKFRDVYWGWNGLFDLYEESSDLIVTPFRNGIGWGDLYITMHQHTWGPTLGHIDGLWFNAYAGINSANRAIYQIENLEGIEDKEIYINELRALRAIYYYLLYDNFRRVPLVTTYDLPKGFLPVQNTDKEVYDFIEKELLETMPALSDLNNQATYGRITKWTAKMTLAKLYLNSEVYTGTEKWSQALTQVNDIIGSGKFSLASNYSDPFLIKNEVSVEEIFSIPFDDKFARGSYYPYKTLYGPSQATFDLAGATWGGSGGIPQFIDTYDTDDERLKDSWLGGLQYTKSGEPLMLEDKVTQLNYINYMSNVNGTEYNEGYRFVKYEIGAGTVGGTANDVPFYRYSDALMIKAECLLRTGNPGEAAAIVTEIRQRAFRRTDPAKATVSGAKLLGGSVYKYGEYSNGTITKLEGGSDIQYGGFLDELAWEFVGEHHRKQDLIRFGVYTKKSWFSHKPNGEFRIVFPIPQSQMDSNHNLTQNDGYIN</sequence>
<keyword evidence="5" id="KW-0998">Cell outer membrane</keyword>
<dbReference type="Pfam" id="PF07980">
    <property type="entry name" value="SusD_RagB"/>
    <property type="match status" value="1"/>
</dbReference>
<dbReference type="EMBL" id="JAVDWQ010000010">
    <property type="protein sequence ID" value="MDR7211039.1"/>
    <property type="molecule type" value="Genomic_DNA"/>
</dbReference>
<comment type="caution">
    <text evidence="9">The sequence shown here is derived from an EMBL/GenBank/DDBJ whole genome shotgun (WGS) entry which is preliminary data.</text>
</comment>
<evidence type="ECO:0000313" key="9">
    <source>
        <dbReference type="EMBL" id="MDR7211039.1"/>
    </source>
</evidence>
<evidence type="ECO:0000256" key="2">
    <source>
        <dbReference type="ARBA" id="ARBA00006275"/>
    </source>
</evidence>
<dbReference type="InterPro" id="IPR011990">
    <property type="entry name" value="TPR-like_helical_dom_sf"/>
</dbReference>
<dbReference type="InterPro" id="IPR012944">
    <property type="entry name" value="SusD_RagB_dom"/>
</dbReference>
<protein>
    <recommendedName>
        <fullName evidence="11">RagB/SusD family nutrient uptake outer membrane protein</fullName>
    </recommendedName>
</protein>
<dbReference type="Pfam" id="PF14322">
    <property type="entry name" value="SusD-like_3"/>
    <property type="match status" value="1"/>
</dbReference>
<organism evidence="9 10">
    <name type="scientific">Flavobacterium piscis</name>
    <dbReference type="NCBI Taxonomy" id="1114874"/>
    <lineage>
        <taxon>Bacteria</taxon>
        <taxon>Pseudomonadati</taxon>
        <taxon>Bacteroidota</taxon>
        <taxon>Flavobacteriia</taxon>
        <taxon>Flavobacteriales</taxon>
        <taxon>Flavobacteriaceae</taxon>
        <taxon>Flavobacterium</taxon>
    </lineage>
</organism>
<keyword evidence="10" id="KW-1185">Reference proteome</keyword>
<feature type="signal peptide" evidence="6">
    <location>
        <begin position="1"/>
        <end position="23"/>
    </location>
</feature>
<dbReference type="Proteomes" id="UP001269081">
    <property type="component" value="Unassembled WGS sequence"/>
</dbReference>
<dbReference type="Gene3D" id="1.25.40.390">
    <property type="match status" value="1"/>
</dbReference>
<comment type="subcellular location">
    <subcellularLocation>
        <location evidence="1">Cell outer membrane</location>
    </subcellularLocation>
</comment>
<keyword evidence="3 6" id="KW-0732">Signal</keyword>
<accession>A0ABU1Y9X5</accession>
<evidence type="ECO:0000259" key="7">
    <source>
        <dbReference type="Pfam" id="PF07980"/>
    </source>
</evidence>
<evidence type="ECO:0000256" key="6">
    <source>
        <dbReference type="SAM" id="SignalP"/>
    </source>
</evidence>
<feature type="domain" description="SusD-like N-terminal" evidence="8">
    <location>
        <begin position="95"/>
        <end position="224"/>
    </location>
</feature>
<comment type="similarity">
    <text evidence="2">Belongs to the SusD family.</text>
</comment>
<evidence type="ECO:0000256" key="1">
    <source>
        <dbReference type="ARBA" id="ARBA00004442"/>
    </source>
</evidence>
<feature type="domain" description="RagB/SusD" evidence="7">
    <location>
        <begin position="249"/>
        <end position="533"/>
    </location>
</feature>
<feature type="chain" id="PRO_5046785446" description="RagB/SusD family nutrient uptake outer membrane protein" evidence="6">
    <location>
        <begin position="24"/>
        <end position="535"/>
    </location>
</feature>
<evidence type="ECO:0008006" key="11">
    <source>
        <dbReference type="Google" id="ProtNLM"/>
    </source>
</evidence>
<dbReference type="SUPFAM" id="SSF48452">
    <property type="entry name" value="TPR-like"/>
    <property type="match status" value="1"/>
</dbReference>
<reference evidence="9 10" key="1">
    <citation type="submission" date="2023-07" db="EMBL/GenBank/DDBJ databases">
        <title>Sorghum-associated microbial communities from plants grown in Nebraska, USA.</title>
        <authorList>
            <person name="Schachtman D."/>
        </authorList>
    </citation>
    <scope>NUCLEOTIDE SEQUENCE [LARGE SCALE GENOMIC DNA]</scope>
    <source>
        <strain evidence="9 10">4129</strain>
    </source>
</reference>
<evidence type="ECO:0000256" key="5">
    <source>
        <dbReference type="ARBA" id="ARBA00023237"/>
    </source>
</evidence>